<sequence>METAVVNKEEIGKGLGEDLNREGLKKMPLRVAKGKEQGEDGAFFGFCFH</sequence>
<dbReference type="EMBL" id="CAEKDK010000008">
    <property type="protein sequence ID" value="CAB4289407.1"/>
    <property type="molecule type" value="Genomic_DNA"/>
</dbReference>
<name>A0A6J5VP27_PRUAR</name>
<dbReference type="Gene3D" id="1.10.286.10">
    <property type="match status" value="1"/>
</dbReference>
<proteinExistence type="predicted"/>
<dbReference type="AlphaFoldDB" id="A0A6J5VP27"/>
<dbReference type="Proteomes" id="UP000507245">
    <property type="component" value="Unassembled WGS sequence"/>
</dbReference>
<reference evidence="1 3" key="2">
    <citation type="submission" date="2020-05" db="EMBL/GenBank/DDBJ databases">
        <authorList>
            <person name="Campoy J."/>
            <person name="Schneeberger K."/>
            <person name="Spophaly S."/>
        </authorList>
    </citation>
    <scope>NUCLEOTIDE SEQUENCE [LARGE SCALE GENOMIC DNA]</scope>
    <source>
        <strain evidence="1">PruArmRojPasFocal</strain>
    </source>
</reference>
<evidence type="ECO:0000313" key="4">
    <source>
        <dbReference type="Proteomes" id="UP000507245"/>
    </source>
</evidence>
<dbReference type="InterPro" id="IPR043134">
    <property type="entry name" value="GTP-CH-I_N"/>
</dbReference>
<evidence type="ECO:0000313" key="2">
    <source>
        <dbReference type="EMBL" id="CAB4304534.1"/>
    </source>
</evidence>
<accession>A0A6J5VP27</accession>
<organism evidence="1 3">
    <name type="scientific">Prunus armeniaca</name>
    <name type="common">Apricot</name>
    <name type="synonym">Armeniaca vulgaris</name>
    <dbReference type="NCBI Taxonomy" id="36596"/>
    <lineage>
        <taxon>Eukaryota</taxon>
        <taxon>Viridiplantae</taxon>
        <taxon>Streptophyta</taxon>
        <taxon>Embryophyta</taxon>
        <taxon>Tracheophyta</taxon>
        <taxon>Spermatophyta</taxon>
        <taxon>Magnoliopsida</taxon>
        <taxon>eudicotyledons</taxon>
        <taxon>Gunneridae</taxon>
        <taxon>Pentapetalae</taxon>
        <taxon>rosids</taxon>
        <taxon>fabids</taxon>
        <taxon>Rosales</taxon>
        <taxon>Rosaceae</taxon>
        <taxon>Amygdaloideae</taxon>
        <taxon>Amygdaleae</taxon>
        <taxon>Prunus</taxon>
    </lineage>
</organism>
<evidence type="ECO:0000313" key="3">
    <source>
        <dbReference type="Proteomes" id="UP000507222"/>
    </source>
</evidence>
<protein>
    <submittedName>
        <fullName evidence="1">Uncharacterized protein</fullName>
    </submittedName>
</protein>
<gene>
    <name evidence="1" type="ORF">CURHAP_LOCUS48078</name>
    <name evidence="2" type="ORF">ORAREDHAP_LOCUS22181</name>
</gene>
<dbReference type="Proteomes" id="UP000507222">
    <property type="component" value="Unassembled WGS sequence"/>
</dbReference>
<reference evidence="4" key="1">
    <citation type="journal article" date="2020" name="Genome Biol.">
        <title>Gamete binning: chromosome-level and haplotype-resolved genome assembly enabled by high-throughput single-cell sequencing of gamete genomes.</title>
        <authorList>
            <person name="Campoy J.A."/>
            <person name="Sun H."/>
            <person name="Goel M."/>
            <person name="Jiao W.-B."/>
            <person name="Folz-Donahue K."/>
            <person name="Wang N."/>
            <person name="Rubio M."/>
            <person name="Liu C."/>
            <person name="Kukat C."/>
            <person name="Ruiz D."/>
            <person name="Huettel B."/>
            <person name="Schneeberger K."/>
        </authorList>
    </citation>
    <scope>NUCLEOTIDE SEQUENCE [LARGE SCALE GENOMIC DNA]</scope>
    <source>
        <strain evidence="4">cv. Rojo Pasion</strain>
    </source>
</reference>
<dbReference type="EMBL" id="CAEKKB010000003">
    <property type="protein sequence ID" value="CAB4304534.1"/>
    <property type="molecule type" value="Genomic_DNA"/>
</dbReference>
<dbReference type="OrthoDB" id="1710059at2759"/>
<evidence type="ECO:0000313" key="1">
    <source>
        <dbReference type="EMBL" id="CAB4289407.1"/>
    </source>
</evidence>
<keyword evidence="4" id="KW-1185">Reference proteome</keyword>